<comment type="caution">
    <text evidence="1">The sequence shown here is derived from an EMBL/GenBank/DDBJ whole genome shotgun (WGS) entry which is preliminary data.</text>
</comment>
<organism evidence="1 2">
    <name type="scientific">Citrus sinensis</name>
    <name type="common">Sweet orange</name>
    <name type="synonym">Citrus aurantium var. sinensis</name>
    <dbReference type="NCBI Taxonomy" id="2711"/>
    <lineage>
        <taxon>Eukaryota</taxon>
        <taxon>Viridiplantae</taxon>
        <taxon>Streptophyta</taxon>
        <taxon>Embryophyta</taxon>
        <taxon>Tracheophyta</taxon>
        <taxon>Spermatophyta</taxon>
        <taxon>Magnoliopsida</taxon>
        <taxon>eudicotyledons</taxon>
        <taxon>Gunneridae</taxon>
        <taxon>Pentapetalae</taxon>
        <taxon>rosids</taxon>
        <taxon>malvids</taxon>
        <taxon>Sapindales</taxon>
        <taxon>Rutaceae</taxon>
        <taxon>Aurantioideae</taxon>
        <taxon>Citrus</taxon>
    </lineage>
</organism>
<dbReference type="Proteomes" id="UP000829398">
    <property type="component" value="Chromosome 9"/>
</dbReference>
<gene>
    <name evidence="1" type="ORF">KPL71_027254</name>
</gene>
<dbReference type="EMBL" id="CM039178">
    <property type="protein sequence ID" value="KAH9682195.1"/>
    <property type="molecule type" value="Genomic_DNA"/>
</dbReference>
<evidence type="ECO:0000313" key="1">
    <source>
        <dbReference type="EMBL" id="KAH9682195.1"/>
    </source>
</evidence>
<keyword evidence="1" id="KW-0689">Ribosomal protein</keyword>
<proteinExistence type="predicted"/>
<name>A0ACB8I565_CITSI</name>
<sequence length="84" mass="8781">MSIGELACTYASDVILFSKLFEKRSADELYLNVGSGNPFSGWTVATPAVASGGLGGAALAAAVEEKKEETKEESDDDMGLSLFD</sequence>
<keyword evidence="1" id="KW-0687">Ribonucleoprotein</keyword>
<accession>A0ACB8I565</accession>
<reference evidence="2" key="1">
    <citation type="journal article" date="2023" name="Hortic. Res.">
        <title>A chromosome-level phased genome enabling allele-level studies in sweet orange: a case study on citrus Huanglongbing tolerance.</title>
        <authorList>
            <person name="Wu B."/>
            <person name="Yu Q."/>
            <person name="Deng Z."/>
            <person name="Duan Y."/>
            <person name="Luo F."/>
            <person name="Gmitter F. Jr."/>
        </authorList>
    </citation>
    <scope>NUCLEOTIDE SEQUENCE [LARGE SCALE GENOMIC DNA]</scope>
    <source>
        <strain evidence="2">cv. Valencia</strain>
    </source>
</reference>
<protein>
    <submittedName>
        <fullName evidence="1">60S acidic ribosomal protein P1</fullName>
    </submittedName>
</protein>
<keyword evidence="2" id="KW-1185">Reference proteome</keyword>
<evidence type="ECO:0000313" key="2">
    <source>
        <dbReference type="Proteomes" id="UP000829398"/>
    </source>
</evidence>